<dbReference type="PANTHER" id="PTHR30576">
    <property type="entry name" value="COLANIC BIOSYNTHESIS UDP-GLUCOSE LIPID CARRIER TRANSFERASE"/>
    <property type="match status" value="1"/>
</dbReference>
<dbReference type="AlphaFoldDB" id="A0A928Z5F2"/>
<comment type="similarity">
    <text evidence="1">Belongs to the bacterial sugar transferase family.</text>
</comment>
<evidence type="ECO:0000256" key="2">
    <source>
        <dbReference type="SAM" id="Phobius"/>
    </source>
</evidence>
<dbReference type="InterPro" id="IPR003362">
    <property type="entry name" value="Bact_transf"/>
</dbReference>
<keyword evidence="4" id="KW-0808">Transferase</keyword>
<keyword evidence="2" id="KW-1133">Transmembrane helix</keyword>
<sequence>MKAPERIYMAQTLIQHRLHPSTRSWLKRGLDLLGSLAGLMILAVIFVPLVIAIRLDSRGPIFYTQERYGLHGKIFRIRKFRSMVLNADEIKHLVDNEANGLIFKNRNDPRITRVGRFLRKTSLDEFPQFWNVFVGDMSLVGTRPPTHDEVARYEPHHWNRLDVKPGITGEWQVHGRSAVLDFEQVVQLDLRYQQRWSVVYDLLLIVRTLKVVLNGQGAY</sequence>
<reference evidence="4" key="1">
    <citation type="submission" date="2020-10" db="EMBL/GenBank/DDBJ databases">
        <authorList>
            <person name="Castelo-Branco R."/>
            <person name="Eusebio N."/>
            <person name="Adriana R."/>
            <person name="Vieira A."/>
            <person name="Brugerolle De Fraissinette N."/>
            <person name="Rezende De Castro R."/>
            <person name="Schneider M.P."/>
            <person name="Vasconcelos V."/>
            <person name="Leao P.N."/>
        </authorList>
    </citation>
    <scope>NUCLEOTIDE SEQUENCE</scope>
    <source>
        <strain evidence="4">LEGE 11480</strain>
    </source>
</reference>
<keyword evidence="5" id="KW-1185">Reference proteome</keyword>
<keyword evidence="2" id="KW-0812">Transmembrane</keyword>
<dbReference type="PANTHER" id="PTHR30576:SF10">
    <property type="entry name" value="SLL5057 PROTEIN"/>
    <property type="match status" value="1"/>
</dbReference>
<evidence type="ECO:0000256" key="1">
    <source>
        <dbReference type="ARBA" id="ARBA00006464"/>
    </source>
</evidence>
<proteinExistence type="inferred from homology"/>
<feature type="domain" description="Bacterial sugar transferase" evidence="3">
    <location>
        <begin position="27"/>
        <end position="213"/>
    </location>
</feature>
<dbReference type="Proteomes" id="UP000625316">
    <property type="component" value="Unassembled WGS sequence"/>
</dbReference>
<gene>
    <name evidence="4" type="ORF">IQ266_19560</name>
</gene>
<name>A0A928Z5F2_9CYAN</name>
<feature type="transmembrane region" description="Helical" evidence="2">
    <location>
        <begin position="32"/>
        <end position="53"/>
    </location>
</feature>
<keyword evidence="2" id="KW-0472">Membrane</keyword>
<evidence type="ECO:0000259" key="3">
    <source>
        <dbReference type="Pfam" id="PF02397"/>
    </source>
</evidence>
<dbReference type="Pfam" id="PF02397">
    <property type="entry name" value="Bac_transf"/>
    <property type="match status" value="1"/>
</dbReference>
<accession>A0A928Z5F2</accession>
<comment type="caution">
    <text evidence="4">The sequence shown here is derived from an EMBL/GenBank/DDBJ whole genome shotgun (WGS) entry which is preliminary data.</text>
</comment>
<organism evidence="4 5">
    <name type="scientific">Romeriopsis navalis LEGE 11480</name>
    <dbReference type="NCBI Taxonomy" id="2777977"/>
    <lineage>
        <taxon>Bacteria</taxon>
        <taxon>Bacillati</taxon>
        <taxon>Cyanobacteriota</taxon>
        <taxon>Cyanophyceae</taxon>
        <taxon>Leptolyngbyales</taxon>
        <taxon>Leptolyngbyaceae</taxon>
        <taxon>Romeriopsis</taxon>
        <taxon>Romeriopsis navalis</taxon>
    </lineage>
</organism>
<dbReference type="GO" id="GO:0016780">
    <property type="term" value="F:phosphotransferase activity, for other substituted phosphate groups"/>
    <property type="evidence" value="ECO:0007669"/>
    <property type="project" value="TreeGrafter"/>
</dbReference>
<dbReference type="EMBL" id="JADEXQ010000081">
    <property type="protein sequence ID" value="MBE9031937.1"/>
    <property type="molecule type" value="Genomic_DNA"/>
</dbReference>
<evidence type="ECO:0000313" key="5">
    <source>
        <dbReference type="Proteomes" id="UP000625316"/>
    </source>
</evidence>
<evidence type="ECO:0000313" key="4">
    <source>
        <dbReference type="EMBL" id="MBE9031937.1"/>
    </source>
</evidence>
<protein>
    <submittedName>
        <fullName evidence="4">Sugar transferase</fullName>
    </submittedName>
</protein>